<protein>
    <submittedName>
        <fullName evidence="1">Uncharacterized protein</fullName>
    </submittedName>
</protein>
<gene>
    <name evidence="1" type="ORF">Phou_092330</name>
</gene>
<evidence type="ECO:0000313" key="1">
    <source>
        <dbReference type="EMBL" id="GFJ85053.1"/>
    </source>
</evidence>
<reference evidence="1 2" key="1">
    <citation type="submission" date="2020-03" db="EMBL/GenBank/DDBJ databases">
        <title>Whole genome shotgun sequence of Phytohabitans houttuyneae NBRC 108639.</title>
        <authorList>
            <person name="Komaki H."/>
            <person name="Tamura T."/>
        </authorList>
    </citation>
    <scope>NUCLEOTIDE SEQUENCE [LARGE SCALE GENOMIC DNA]</scope>
    <source>
        <strain evidence="1 2">NBRC 108639</strain>
    </source>
</reference>
<comment type="caution">
    <text evidence="1">The sequence shown here is derived from an EMBL/GenBank/DDBJ whole genome shotgun (WGS) entry which is preliminary data.</text>
</comment>
<keyword evidence="2" id="KW-1185">Reference proteome</keyword>
<dbReference type="Proteomes" id="UP000482800">
    <property type="component" value="Unassembled WGS sequence"/>
</dbReference>
<sequence>MDEADRLEALEQLQGGQDGTLIVQVAVPLPLDTEDPTFCHADLPLVDGPVEANRPTIGTEQPIIRPLLPDTMSG</sequence>
<proteinExistence type="predicted"/>
<name>A0A6V8KIL5_9ACTN</name>
<dbReference type="AlphaFoldDB" id="A0A6V8KIL5"/>
<accession>A0A6V8KIL5</accession>
<dbReference type="EMBL" id="BLPF01000004">
    <property type="protein sequence ID" value="GFJ85053.1"/>
    <property type="molecule type" value="Genomic_DNA"/>
</dbReference>
<evidence type="ECO:0000313" key="2">
    <source>
        <dbReference type="Proteomes" id="UP000482800"/>
    </source>
</evidence>
<organism evidence="1 2">
    <name type="scientific">Phytohabitans houttuyneae</name>
    <dbReference type="NCBI Taxonomy" id="1076126"/>
    <lineage>
        <taxon>Bacteria</taxon>
        <taxon>Bacillati</taxon>
        <taxon>Actinomycetota</taxon>
        <taxon>Actinomycetes</taxon>
        <taxon>Micromonosporales</taxon>
        <taxon>Micromonosporaceae</taxon>
    </lineage>
</organism>
<reference evidence="1 2" key="2">
    <citation type="submission" date="2020-03" db="EMBL/GenBank/DDBJ databases">
        <authorList>
            <person name="Ichikawa N."/>
            <person name="Kimura A."/>
            <person name="Kitahashi Y."/>
            <person name="Uohara A."/>
        </authorList>
    </citation>
    <scope>NUCLEOTIDE SEQUENCE [LARGE SCALE GENOMIC DNA]</scope>
    <source>
        <strain evidence="1 2">NBRC 108639</strain>
    </source>
</reference>